<feature type="transmembrane region" description="Helical" evidence="2">
    <location>
        <begin position="413"/>
        <end position="431"/>
    </location>
</feature>
<dbReference type="AlphaFoldDB" id="A0A6A6P6V6"/>
<feature type="compositionally biased region" description="Acidic residues" evidence="1">
    <location>
        <begin position="29"/>
        <end position="43"/>
    </location>
</feature>
<dbReference type="InterPro" id="IPR056337">
    <property type="entry name" value="LHD_YVC1"/>
</dbReference>
<dbReference type="InterPro" id="IPR052971">
    <property type="entry name" value="TRP_calcium_channel"/>
</dbReference>
<protein>
    <recommendedName>
        <fullName evidence="7">Receptor-activated Ca2+-permeable cation channel</fullName>
    </recommendedName>
</protein>
<evidence type="ECO:0000259" key="4">
    <source>
        <dbReference type="Pfam" id="PF23317"/>
    </source>
</evidence>
<organism evidence="5 6">
    <name type="scientific">Lineolata rhizophorae</name>
    <dbReference type="NCBI Taxonomy" id="578093"/>
    <lineage>
        <taxon>Eukaryota</taxon>
        <taxon>Fungi</taxon>
        <taxon>Dikarya</taxon>
        <taxon>Ascomycota</taxon>
        <taxon>Pezizomycotina</taxon>
        <taxon>Dothideomycetes</taxon>
        <taxon>Dothideomycetes incertae sedis</taxon>
        <taxon>Lineolatales</taxon>
        <taxon>Lineolataceae</taxon>
        <taxon>Lineolata</taxon>
    </lineage>
</organism>
<feature type="domain" description="YVC1 N-terminal linker helical" evidence="3">
    <location>
        <begin position="64"/>
        <end position="257"/>
    </location>
</feature>
<dbReference type="PANTHER" id="PTHR35859">
    <property type="entry name" value="NONSELECTIVE CATION CHANNEL PROTEIN"/>
    <property type="match status" value="1"/>
</dbReference>
<dbReference type="EMBL" id="MU001675">
    <property type="protein sequence ID" value="KAF2459548.1"/>
    <property type="molecule type" value="Genomic_DNA"/>
</dbReference>
<feature type="transmembrane region" description="Helical" evidence="2">
    <location>
        <begin position="478"/>
        <end position="504"/>
    </location>
</feature>
<dbReference type="Pfam" id="PF23317">
    <property type="entry name" value="YVC1_C"/>
    <property type="match status" value="1"/>
</dbReference>
<dbReference type="Proteomes" id="UP000799766">
    <property type="component" value="Unassembled WGS sequence"/>
</dbReference>
<feature type="transmembrane region" description="Helical" evidence="2">
    <location>
        <begin position="281"/>
        <end position="300"/>
    </location>
</feature>
<sequence length="700" mass="79713">MERTETNRSLHDALRVARSREAQERFLAGDDDEEQQADGADEAADEHVPLASNNFNNHADLPVYTTIHRIRRLVRASIDDPYTPEQLKEPRMNVLIVKPLVDRFFDPDDISVVYCLLVNRVQFLREQSYQAHHQTVNSSRAALCEILAIKILRRFDEENSGREGLLLLANILIAGFEPFQNAPEEVVRDSKHMMQWSIQKRSSSERTCCALEIGIISESKAFLAGTACQKVVDAVYRGRIVYTPTSFIDILPDHYKRKPICLYDPRKAPLLNQYRLIVPRIRSIIEVCQFFVLLVLYFLAMTHRNHLVLTGYEVAFIVYAAGWVLDEFASMLEHGWHVHTQNLWSFLDVAFVAIYLAYVIVRVHGFVTDDVRHGRTALDLLSIAAPVLLPRLAFNLMPENMLFVSLRAMMGDFTSLTALAVWCFAGFLLAMKWLTYPKVPAGEPAPEMPDAVTISKWMLWIWFGLDGTGIQRSPEFDLVLGPALMVAFAFLGNTLFLTILVSILSNTFAKIVADATAEIQFRRAVLTFEGVKSDAIFAYRPPFNILAMVVLLPLKFVLSPRWFHKINVVCVRTLNAPLLLIISLYERSHLWRTTKRKLHASGPGARRSWLSSWNWSQFSVHGDVQAVFEVDPPQAIIDEIEEVDIVDEEDNILSNGFMQPPRTFTGDRSLSPRADGRSLNPRRRRMSSATRVFPSRPSIW</sequence>
<dbReference type="OrthoDB" id="2373987at2759"/>
<evidence type="ECO:0008006" key="7">
    <source>
        <dbReference type="Google" id="ProtNLM"/>
    </source>
</evidence>
<keyword evidence="2" id="KW-0812">Transmembrane</keyword>
<name>A0A6A6P6V6_9PEZI</name>
<evidence type="ECO:0000313" key="6">
    <source>
        <dbReference type="Proteomes" id="UP000799766"/>
    </source>
</evidence>
<dbReference type="PANTHER" id="PTHR35859:SF1">
    <property type="entry name" value="NONSELECTIVE CATION CHANNEL PROTEIN"/>
    <property type="match status" value="1"/>
</dbReference>
<keyword evidence="2" id="KW-1133">Transmembrane helix</keyword>
<proteinExistence type="predicted"/>
<feature type="transmembrane region" description="Helical" evidence="2">
    <location>
        <begin position="345"/>
        <end position="364"/>
    </location>
</feature>
<evidence type="ECO:0000256" key="2">
    <source>
        <dbReference type="SAM" id="Phobius"/>
    </source>
</evidence>
<evidence type="ECO:0000259" key="3">
    <source>
        <dbReference type="Pfam" id="PF23190"/>
    </source>
</evidence>
<evidence type="ECO:0000313" key="5">
    <source>
        <dbReference type="EMBL" id="KAF2459548.1"/>
    </source>
</evidence>
<dbReference type="Pfam" id="PF23190">
    <property type="entry name" value="LHD_TRPY1"/>
    <property type="match status" value="1"/>
</dbReference>
<accession>A0A6A6P6V6</accession>
<feature type="region of interest" description="Disordered" evidence="1">
    <location>
        <begin position="657"/>
        <end position="700"/>
    </location>
</feature>
<feature type="region of interest" description="Disordered" evidence="1">
    <location>
        <begin position="22"/>
        <end position="43"/>
    </location>
</feature>
<keyword evidence="2" id="KW-0472">Membrane</keyword>
<gene>
    <name evidence="5" type="ORF">BDY21DRAFT_282505</name>
</gene>
<evidence type="ECO:0000256" key="1">
    <source>
        <dbReference type="SAM" id="MobiDB-lite"/>
    </source>
</evidence>
<dbReference type="InterPro" id="IPR056336">
    <property type="entry name" value="YVC1_C"/>
</dbReference>
<feature type="domain" description="Calcium channel YVC1-like C-terminal transmembrane" evidence="4">
    <location>
        <begin position="290"/>
        <end position="593"/>
    </location>
</feature>
<feature type="transmembrane region" description="Helical" evidence="2">
    <location>
        <begin position="307"/>
        <end position="325"/>
    </location>
</feature>
<reference evidence="5" key="1">
    <citation type="journal article" date="2020" name="Stud. Mycol.">
        <title>101 Dothideomycetes genomes: a test case for predicting lifestyles and emergence of pathogens.</title>
        <authorList>
            <person name="Haridas S."/>
            <person name="Albert R."/>
            <person name="Binder M."/>
            <person name="Bloem J."/>
            <person name="Labutti K."/>
            <person name="Salamov A."/>
            <person name="Andreopoulos B."/>
            <person name="Baker S."/>
            <person name="Barry K."/>
            <person name="Bills G."/>
            <person name="Bluhm B."/>
            <person name="Cannon C."/>
            <person name="Castanera R."/>
            <person name="Culley D."/>
            <person name="Daum C."/>
            <person name="Ezra D."/>
            <person name="Gonzalez J."/>
            <person name="Henrissat B."/>
            <person name="Kuo A."/>
            <person name="Liang C."/>
            <person name="Lipzen A."/>
            <person name="Lutzoni F."/>
            <person name="Magnuson J."/>
            <person name="Mondo S."/>
            <person name="Nolan M."/>
            <person name="Ohm R."/>
            <person name="Pangilinan J."/>
            <person name="Park H.-J."/>
            <person name="Ramirez L."/>
            <person name="Alfaro M."/>
            <person name="Sun H."/>
            <person name="Tritt A."/>
            <person name="Yoshinaga Y."/>
            <person name="Zwiers L.-H."/>
            <person name="Turgeon B."/>
            <person name="Goodwin S."/>
            <person name="Spatafora J."/>
            <person name="Crous P."/>
            <person name="Grigoriev I."/>
        </authorList>
    </citation>
    <scope>NUCLEOTIDE SEQUENCE</scope>
    <source>
        <strain evidence="5">ATCC 16933</strain>
    </source>
</reference>
<keyword evidence="6" id="KW-1185">Reference proteome</keyword>